<evidence type="ECO:0000313" key="2">
    <source>
        <dbReference type="EMBL" id="KAL0578231.1"/>
    </source>
</evidence>
<dbReference type="InterPro" id="IPR022024">
    <property type="entry name" value="DUF3602"/>
</dbReference>
<name>A0ABR3FSA3_9AGAR</name>
<dbReference type="Pfam" id="PF12223">
    <property type="entry name" value="DUF3602"/>
    <property type="match status" value="1"/>
</dbReference>
<comment type="caution">
    <text evidence="2">The sequence shown here is derived from an EMBL/GenBank/DDBJ whole genome shotgun (WGS) entry which is preliminary data.</text>
</comment>
<dbReference type="Proteomes" id="UP001465976">
    <property type="component" value="Unassembled WGS sequence"/>
</dbReference>
<feature type="region of interest" description="Disordered" evidence="1">
    <location>
        <begin position="165"/>
        <end position="192"/>
    </location>
</feature>
<organism evidence="2 3">
    <name type="scientific">Marasmius crinis-equi</name>
    <dbReference type="NCBI Taxonomy" id="585013"/>
    <lineage>
        <taxon>Eukaryota</taxon>
        <taxon>Fungi</taxon>
        <taxon>Dikarya</taxon>
        <taxon>Basidiomycota</taxon>
        <taxon>Agaricomycotina</taxon>
        <taxon>Agaricomycetes</taxon>
        <taxon>Agaricomycetidae</taxon>
        <taxon>Agaricales</taxon>
        <taxon>Marasmiineae</taxon>
        <taxon>Marasmiaceae</taxon>
        <taxon>Marasmius</taxon>
    </lineage>
</organism>
<feature type="region of interest" description="Disordered" evidence="1">
    <location>
        <begin position="1"/>
        <end position="26"/>
    </location>
</feature>
<keyword evidence="3" id="KW-1185">Reference proteome</keyword>
<protein>
    <submittedName>
        <fullName evidence="2">Uncharacterized protein</fullName>
    </submittedName>
</protein>
<evidence type="ECO:0000256" key="1">
    <source>
        <dbReference type="SAM" id="MobiDB-lite"/>
    </source>
</evidence>
<proteinExistence type="predicted"/>
<feature type="compositionally biased region" description="Low complexity" evidence="1">
    <location>
        <begin position="51"/>
        <end position="78"/>
    </location>
</feature>
<feature type="compositionally biased region" description="Low complexity" evidence="1">
    <location>
        <begin position="9"/>
        <end position="26"/>
    </location>
</feature>
<dbReference type="EMBL" id="JBAHYK010000112">
    <property type="protein sequence ID" value="KAL0578231.1"/>
    <property type="molecule type" value="Genomic_DNA"/>
</dbReference>
<accession>A0ABR3FSA3</accession>
<evidence type="ECO:0000313" key="3">
    <source>
        <dbReference type="Proteomes" id="UP001465976"/>
    </source>
</evidence>
<gene>
    <name evidence="2" type="ORF">V5O48_003768</name>
</gene>
<reference evidence="2 3" key="1">
    <citation type="submission" date="2024-02" db="EMBL/GenBank/DDBJ databases">
        <title>A draft genome for the cacao thread blight pathogen Marasmius crinis-equi.</title>
        <authorList>
            <person name="Cohen S.P."/>
            <person name="Baruah I.K."/>
            <person name="Amoako-Attah I."/>
            <person name="Bukari Y."/>
            <person name="Meinhardt L.W."/>
            <person name="Bailey B.A."/>
        </authorList>
    </citation>
    <scope>NUCLEOTIDE SEQUENCE [LARGE SCALE GENOMIC DNA]</scope>
    <source>
        <strain evidence="2 3">GH-76</strain>
    </source>
</reference>
<feature type="region of interest" description="Disordered" evidence="1">
    <location>
        <begin position="41"/>
        <end position="97"/>
    </location>
</feature>
<feature type="compositionally biased region" description="Basic and acidic residues" evidence="1">
    <location>
        <begin position="165"/>
        <end position="186"/>
    </location>
</feature>
<sequence length="192" mass="20505">MAANERRNSSPSPRPSASRNNSNSFSNQISLIGAKINRAFSGDRLGRDSDSVTSASTAVADGANARSVSRGRQSFSSSGRGGLGNIHENGSGYDDSTVVRGRDRARVATVNPSPPERAFSTGRGGVGNIRAPVAEPVLSDAASSKSVPTTLSTCNLFPFTFKRTSNDVDRQRWSREHQEHSKRDEPISPNMI</sequence>